<accession>A0A4R0R9Z6</accession>
<dbReference type="AlphaFoldDB" id="A0A4R0R9Z6"/>
<proteinExistence type="predicted"/>
<evidence type="ECO:0000313" key="1">
    <source>
        <dbReference type="EMBL" id="TCD60378.1"/>
    </source>
</evidence>
<evidence type="ECO:0000313" key="2">
    <source>
        <dbReference type="Proteomes" id="UP000292702"/>
    </source>
</evidence>
<protein>
    <submittedName>
        <fullName evidence="1">Uncharacterized protein</fullName>
    </submittedName>
</protein>
<reference evidence="1 2" key="1">
    <citation type="submission" date="2018-11" db="EMBL/GenBank/DDBJ databases">
        <title>Genome assembly of Steccherinum ochraceum LE-BIN_3174, the white-rot fungus of the Steccherinaceae family (The Residual Polyporoid clade, Polyporales, Basidiomycota).</title>
        <authorList>
            <person name="Fedorova T.V."/>
            <person name="Glazunova O.A."/>
            <person name="Landesman E.O."/>
            <person name="Moiseenko K.V."/>
            <person name="Psurtseva N.V."/>
            <person name="Savinova O.S."/>
            <person name="Shakhova N.V."/>
            <person name="Tyazhelova T.V."/>
            <person name="Vasina D.V."/>
        </authorList>
    </citation>
    <scope>NUCLEOTIDE SEQUENCE [LARGE SCALE GENOMIC DNA]</scope>
    <source>
        <strain evidence="1 2">LE-BIN_3174</strain>
    </source>
</reference>
<comment type="caution">
    <text evidence="1">The sequence shown here is derived from an EMBL/GenBank/DDBJ whole genome shotgun (WGS) entry which is preliminary data.</text>
</comment>
<keyword evidence="2" id="KW-1185">Reference proteome</keyword>
<organism evidence="1 2">
    <name type="scientific">Steccherinum ochraceum</name>
    <dbReference type="NCBI Taxonomy" id="92696"/>
    <lineage>
        <taxon>Eukaryota</taxon>
        <taxon>Fungi</taxon>
        <taxon>Dikarya</taxon>
        <taxon>Basidiomycota</taxon>
        <taxon>Agaricomycotina</taxon>
        <taxon>Agaricomycetes</taxon>
        <taxon>Polyporales</taxon>
        <taxon>Steccherinaceae</taxon>
        <taxon>Steccherinum</taxon>
    </lineage>
</organism>
<dbReference type="Proteomes" id="UP000292702">
    <property type="component" value="Unassembled WGS sequence"/>
</dbReference>
<sequence length="396" mass="44509">MASDPKLVWKTSAPELLEMSSPSTPRLRRSPAFPQEICELVINACASFRHGRAWSARARRWLFYHIKITSSVQFSKIFHVIAENSSYGDIVRRLSIAINLEAPGPFLSAGIAIIRLTNRLKNLENMNIIYTAVRPPDVFFACLRRYDVLTVLSISGYAFKSTKHLDDYDPPCSSRFPLPLLNADIPKLTTIQFEVTQTEGGPHPSSTSTISHLIDWLCRSPVRQHLQKLWIVLGVAADTDDYETVRCINKLLTGCGESLQELVITIRMSPEVKEPERLISGLEGLTLQNNTRLRHLSLLRLPRQTPLLPALISESSLALAHLETVTLSFHPTDYSRFRHVDLALTAESRFPSLRGFVIDDANGTAVGRQQHALRSNLPMLDARGLVRLTEVDEDRL</sequence>
<gene>
    <name evidence="1" type="ORF">EIP91_010250</name>
</gene>
<dbReference type="EMBL" id="RWJN01000607">
    <property type="protein sequence ID" value="TCD60378.1"/>
    <property type="molecule type" value="Genomic_DNA"/>
</dbReference>
<name>A0A4R0R9Z6_9APHY</name>